<protein>
    <submittedName>
        <fullName evidence="2">Oxidoreductase</fullName>
    </submittedName>
</protein>
<accession>A0A1I7U6E9</accession>
<sequence length="117" mass="13425">MRLFPRTVFTIALNFDDPSQTKRIFQAFGIQHCEFLSFNGENKISKEQVLGILKKTEIELWATFYVDLEPGFPYENGLSLPRRINFHRGQATREMIFQLGSRVIVAGGCKLSKITPN</sequence>
<dbReference type="WBParaSite" id="Csp11.Scaffold629.g15328.t1">
    <property type="protein sequence ID" value="Csp11.Scaffold629.g15328.t1"/>
    <property type="gene ID" value="Csp11.Scaffold629.g15328"/>
</dbReference>
<reference evidence="2" key="1">
    <citation type="submission" date="2016-11" db="UniProtKB">
        <authorList>
            <consortium name="WormBaseParasite"/>
        </authorList>
    </citation>
    <scope>IDENTIFICATION</scope>
</reference>
<evidence type="ECO:0000313" key="2">
    <source>
        <dbReference type="WBParaSite" id="Csp11.Scaffold629.g15328.t1"/>
    </source>
</evidence>
<dbReference type="AlphaFoldDB" id="A0A1I7U6E9"/>
<keyword evidence="1" id="KW-1185">Reference proteome</keyword>
<dbReference type="Proteomes" id="UP000095282">
    <property type="component" value="Unplaced"/>
</dbReference>
<name>A0A1I7U6E9_9PELO</name>
<organism evidence="1 2">
    <name type="scientific">Caenorhabditis tropicalis</name>
    <dbReference type="NCBI Taxonomy" id="1561998"/>
    <lineage>
        <taxon>Eukaryota</taxon>
        <taxon>Metazoa</taxon>
        <taxon>Ecdysozoa</taxon>
        <taxon>Nematoda</taxon>
        <taxon>Chromadorea</taxon>
        <taxon>Rhabditida</taxon>
        <taxon>Rhabditina</taxon>
        <taxon>Rhabditomorpha</taxon>
        <taxon>Rhabditoidea</taxon>
        <taxon>Rhabditidae</taxon>
        <taxon>Peloderinae</taxon>
        <taxon>Caenorhabditis</taxon>
    </lineage>
</organism>
<proteinExistence type="predicted"/>
<evidence type="ECO:0000313" key="1">
    <source>
        <dbReference type="Proteomes" id="UP000095282"/>
    </source>
</evidence>